<name>A0A0N5B4B8_STREA</name>
<protein>
    <submittedName>
        <fullName evidence="6">Ig-like domain-containing protein</fullName>
    </submittedName>
</protein>
<dbReference type="Pfam" id="PF24490">
    <property type="entry name" value="DUF7585"/>
    <property type="match status" value="1"/>
</dbReference>
<keyword evidence="5" id="KW-1185">Reference proteome</keyword>
<dbReference type="InterPro" id="IPR056007">
    <property type="entry name" value="DUF7585"/>
</dbReference>
<reference evidence="6" key="1">
    <citation type="submission" date="2017-02" db="UniProtKB">
        <authorList>
            <consortium name="WormBaseParasite"/>
        </authorList>
    </citation>
    <scope>IDENTIFICATION</scope>
</reference>
<accession>A0A0N5B4B8</accession>
<dbReference type="WBParaSite" id="SPAL_0000092000.1">
    <property type="protein sequence ID" value="SPAL_0000092000.1"/>
    <property type="gene ID" value="SPAL_0000092000"/>
</dbReference>
<feature type="domain" description="DUF7584" evidence="3">
    <location>
        <begin position="222"/>
        <end position="326"/>
    </location>
</feature>
<sequence length="492" mass="56561">MLLKLYLLGAALALMPLPIQPQPYHRKFFPELPEDITKITFPVYLNTSTTSDIVILKCPHVKYKHNKQSISFSPEYELSISQIKELKFQNDALIWTPSMRKSSNKVQYNCGTIRYKVDNGEDKYREWTYNIMWKKGSTLPKSAESRYTKADLIKKHDKCNNSQEKALILTKNKENDMIVKANPSKLENPYVNQIFHYFITPKQEDTYLIREPCAVVKIYFDCPDITLKDYPFTDQDLLNDTAVIKINGNEEIIQVILKVEEDTSYFRDEVIYLKKMKYRKDGSEVIENTNISIISNFTIKGYDLVELTYECPSGGNISVITQKFYFAPRVKDLKLPGKTLKYGANDTFLKLNCPTAYLTIGYLEEVIYNEIRGNVSILSSIDGIKGKFKKIDSNIIFDEAENGTTTISCIYKTLDGHITTTTDFVNMDKIVGPDINEKQVAKDKIVLISSLTTTISPNTVKKEVKGEENNSIRRSRTLVEAFMLFLLLLLQW</sequence>
<dbReference type="STRING" id="174720.A0A0N5B4B8"/>
<evidence type="ECO:0000256" key="1">
    <source>
        <dbReference type="SAM" id="SignalP"/>
    </source>
</evidence>
<feature type="domain" description="DUF7585" evidence="4">
    <location>
        <begin position="27"/>
        <end position="217"/>
    </location>
</feature>
<feature type="chain" id="PRO_5005893724" evidence="1">
    <location>
        <begin position="22"/>
        <end position="492"/>
    </location>
</feature>
<dbReference type="Proteomes" id="UP000046392">
    <property type="component" value="Unplaced"/>
</dbReference>
<evidence type="ECO:0000259" key="2">
    <source>
        <dbReference type="Pfam" id="PF24486"/>
    </source>
</evidence>
<evidence type="ECO:0000259" key="3">
    <source>
        <dbReference type="Pfam" id="PF24488"/>
    </source>
</evidence>
<keyword evidence="1" id="KW-0732">Signal</keyword>
<dbReference type="AlphaFoldDB" id="A0A0N5B4B8"/>
<evidence type="ECO:0000313" key="5">
    <source>
        <dbReference type="Proteomes" id="UP000046392"/>
    </source>
</evidence>
<feature type="domain" description="DUF7583" evidence="2">
    <location>
        <begin position="328"/>
        <end position="425"/>
    </location>
</feature>
<dbReference type="Pfam" id="PF24488">
    <property type="entry name" value="DUF7584"/>
    <property type="match status" value="1"/>
</dbReference>
<organism evidence="5 6">
    <name type="scientific">Strongyloides papillosus</name>
    <name type="common">Intestinal threadworm</name>
    <dbReference type="NCBI Taxonomy" id="174720"/>
    <lineage>
        <taxon>Eukaryota</taxon>
        <taxon>Metazoa</taxon>
        <taxon>Ecdysozoa</taxon>
        <taxon>Nematoda</taxon>
        <taxon>Chromadorea</taxon>
        <taxon>Rhabditida</taxon>
        <taxon>Tylenchina</taxon>
        <taxon>Panagrolaimomorpha</taxon>
        <taxon>Strongyloidoidea</taxon>
        <taxon>Strongyloididae</taxon>
        <taxon>Strongyloides</taxon>
    </lineage>
</organism>
<evidence type="ECO:0000313" key="6">
    <source>
        <dbReference type="WBParaSite" id="SPAL_0000092000.1"/>
    </source>
</evidence>
<dbReference type="InterPro" id="IPR056006">
    <property type="entry name" value="DUF7584"/>
</dbReference>
<dbReference type="Pfam" id="PF24486">
    <property type="entry name" value="DUF7583"/>
    <property type="match status" value="1"/>
</dbReference>
<feature type="signal peptide" evidence="1">
    <location>
        <begin position="1"/>
        <end position="21"/>
    </location>
</feature>
<evidence type="ECO:0000259" key="4">
    <source>
        <dbReference type="Pfam" id="PF24490"/>
    </source>
</evidence>
<dbReference type="InterPro" id="IPR056005">
    <property type="entry name" value="DUF7583"/>
</dbReference>
<proteinExistence type="predicted"/>